<protein>
    <submittedName>
        <fullName evidence="2">Uncharacterized protein</fullName>
    </submittedName>
</protein>
<dbReference type="Proteomes" id="UP000182379">
    <property type="component" value="Unassembled WGS sequence"/>
</dbReference>
<dbReference type="EMBL" id="FNOP01000015">
    <property type="protein sequence ID" value="SDX18491.1"/>
    <property type="molecule type" value="Genomic_DNA"/>
</dbReference>
<reference evidence="2 3" key="1">
    <citation type="submission" date="2016-10" db="EMBL/GenBank/DDBJ databases">
        <authorList>
            <person name="Varghese N."/>
            <person name="Submissions S."/>
        </authorList>
    </citation>
    <scope>NUCLEOTIDE SEQUENCE [LARGE SCALE GENOMIC DNA]</scope>
    <source>
        <strain evidence="2 3">WCC6</strain>
    </source>
</reference>
<proteinExistence type="predicted"/>
<dbReference type="AlphaFoldDB" id="A0A1H2ZMB6"/>
<keyword evidence="1" id="KW-0472">Membrane</keyword>
<feature type="transmembrane region" description="Helical" evidence="1">
    <location>
        <begin position="6"/>
        <end position="25"/>
    </location>
</feature>
<evidence type="ECO:0000313" key="3">
    <source>
        <dbReference type="Proteomes" id="UP000182379"/>
    </source>
</evidence>
<gene>
    <name evidence="2" type="ORF">SAMN05216495_11561</name>
</gene>
<evidence type="ECO:0000256" key="1">
    <source>
        <dbReference type="SAM" id="Phobius"/>
    </source>
</evidence>
<dbReference type="RefSeq" id="WP_074707631.1">
    <property type="nucleotide sequence ID" value="NZ_FNOP01000015.1"/>
</dbReference>
<organism evidence="2 3">
    <name type="scientific">Acidaminococcus fermentans</name>
    <dbReference type="NCBI Taxonomy" id="905"/>
    <lineage>
        <taxon>Bacteria</taxon>
        <taxon>Bacillati</taxon>
        <taxon>Bacillota</taxon>
        <taxon>Negativicutes</taxon>
        <taxon>Acidaminococcales</taxon>
        <taxon>Acidaminococcaceae</taxon>
        <taxon>Acidaminococcus</taxon>
    </lineage>
</organism>
<comment type="caution">
    <text evidence="2">The sequence shown here is derived from an EMBL/GenBank/DDBJ whole genome shotgun (WGS) entry which is preliminary data.</text>
</comment>
<name>A0A1H2ZMB6_ACIFE</name>
<keyword evidence="1" id="KW-0812">Transmembrane</keyword>
<evidence type="ECO:0000313" key="2">
    <source>
        <dbReference type="EMBL" id="SDX18491.1"/>
    </source>
</evidence>
<sequence length="99" mass="11352">MDFISYTFVNAVISALAVFGCWLILRPQKIENRALHKSIDNNTKALEDLTGLINEMRVAQASVETNITNLWHRYKDLKGEVDRIHDHNRDMGNPPCSKK</sequence>
<accession>A0A1H2ZMB6</accession>
<keyword evidence="1" id="KW-1133">Transmembrane helix</keyword>